<evidence type="ECO:0000256" key="1">
    <source>
        <dbReference type="ARBA" id="ARBA00004651"/>
    </source>
</evidence>
<reference evidence="13 14" key="1">
    <citation type="submission" date="2019-10" db="EMBL/GenBank/DDBJ databases">
        <title>Complete genome sequence of Variovorax paradoxus 5C-2.</title>
        <authorList>
            <person name="Gogoleva N.E."/>
            <person name="Balkin A.S."/>
        </authorList>
    </citation>
    <scope>NUCLEOTIDE SEQUENCE [LARGE SCALE GENOMIC DNA]</scope>
    <source>
        <strain evidence="13 14">5C-2</strain>
    </source>
</reference>
<dbReference type="GO" id="GO:0015087">
    <property type="term" value="F:cobalt ion transmembrane transporter activity"/>
    <property type="evidence" value="ECO:0007669"/>
    <property type="project" value="UniProtKB-UniRule"/>
</dbReference>
<evidence type="ECO:0000256" key="12">
    <source>
        <dbReference type="RuleBase" id="RU362010"/>
    </source>
</evidence>
<evidence type="ECO:0000256" key="6">
    <source>
        <dbReference type="ARBA" id="ARBA00022842"/>
    </source>
</evidence>
<evidence type="ECO:0000256" key="3">
    <source>
        <dbReference type="ARBA" id="ARBA00022448"/>
    </source>
</evidence>
<organism evidence="13 14">
    <name type="scientific">Variovorax paradoxus</name>
    <dbReference type="NCBI Taxonomy" id="34073"/>
    <lineage>
        <taxon>Bacteria</taxon>
        <taxon>Pseudomonadati</taxon>
        <taxon>Pseudomonadota</taxon>
        <taxon>Betaproteobacteria</taxon>
        <taxon>Burkholderiales</taxon>
        <taxon>Comamonadaceae</taxon>
        <taxon>Variovorax</taxon>
    </lineage>
</organism>
<sequence length="327" mass="36551">MLINCVAYENGAKLADIPVEDISEYISRRGCFVWVALSDATPEELAQMQEEFDLHPLAVEDAQHGHQRPKVEEYGDSLFVVMHLVEPSGEGEGGHSVNVGEVNVFVGKNYVLSVRNRSQQGFLGVRERCEREPDLLRNGAGFVLYALMDAVVDRYFPVIDALEVELESIEQQIFAQGGAARDKIKQLYDLKRRSLILKRAVAPLVEAAGKLHGGRVPQICVGTQEYFRDVGDHLVRINGSIDAVRDTIATAVQVNLSMVTIEESEVTKRLAAWASIFAVCTAFAGIWGMNFEHMPELKFRYGYAMALGLIVSTCGYLYYRFRRVGWL</sequence>
<dbReference type="CDD" id="cd12830">
    <property type="entry name" value="MtCorA-like"/>
    <property type="match status" value="1"/>
</dbReference>
<dbReference type="NCBIfam" id="TIGR00383">
    <property type="entry name" value="corA"/>
    <property type="match status" value="1"/>
</dbReference>
<dbReference type="Pfam" id="PF01544">
    <property type="entry name" value="CorA"/>
    <property type="match status" value="1"/>
</dbReference>
<keyword evidence="4 12" id="KW-1003">Cell membrane</keyword>
<proteinExistence type="inferred from homology"/>
<keyword evidence="5 12" id="KW-0812">Transmembrane</keyword>
<keyword evidence="8 12" id="KW-0406">Ion transport</keyword>
<dbReference type="SUPFAM" id="SSF144083">
    <property type="entry name" value="Magnesium transport protein CorA, transmembrane region"/>
    <property type="match status" value="1"/>
</dbReference>
<evidence type="ECO:0000256" key="4">
    <source>
        <dbReference type="ARBA" id="ARBA00022475"/>
    </source>
</evidence>
<dbReference type="InterPro" id="IPR045861">
    <property type="entry name" value="CorA_cytoplasmic_dom"/>
</dbReference>
<accession>A0A5Q0M762</accession>
<keyword evidence="9 12" id="KW-0472">Membrane</keyword>
<comment type="function">
    <text evidence="11">Mediates influx of magnesium ions. Alternates between open and closed states. Activated by low cytoplasmic Mg(2+) levels. Inactive when cytoplasmic Mg(2+) levels are high.</text>
</comment>
<comment type="subcellular location">
    <subcellularLocation>
        <location evidence="1">Cell membrane</location>
        <topology evidence="1">Multi-pass membrane protein</topology>
    </subcellularLocation>
    <subcellularLocation>
        <location evidence="12">Membrane</location>
        <topology evidence="12">Multi-pass membrane protein</topology>
    </subcellularLocation>
</comment>
<protein>
    <recommendedName>
        <fullName evidence="12">Magnesium transport protein CorA</fullName>
    </recommendedName>
</protein>
<evidence type="ECO:0000256" key="10">
    <source>
        <dbReference type="ARBA" id="ARBA00034269"/>
    </source>
</evidence>
<feature type="transmembrane region" description="Helical" evidence="12">
    <location>
        <begin position="270"/>
        <end position="289"/>
    </location>
</feature>
<evidence type="ECO:0000256" key="9">
    <source>
        <dbReference type="ARBA" id="ARBA00023136"/>
    </source>
</evidence>
<dbReference type="GO" id="GO:0000287">
    <property type="term" value="F:magnesium ion binding"/>
    <property type="evidence" value="ECO:0007669"/>
    <property type="project" value="TreeGrafter"/>
</dbReference>
<dbReference type="PANTHER" id="PTHR46494">
    <property type="entry name" value="CORA FAMILY METAL ION TRANSPORTER (EUROFUNG)"/>
    <property type="match status" value="1"/>
</dbReference>
<dbReference type="Gene3D" id="3.30.460.20">
    <property type="entry name" value="CorA soluble domain-like"/>
    <property type="match status" value="1"/>
</dbReference>
<name>A0A5Q0M762_VARPD</name>
<comment type="similarity">
    <text evidence="2 12">Belongs to the CorA metal ion transporter (MIT) (TC 1.A.35) family.</text>
</comment>
<keyword evidence="3 12" id="KW-0813">Transport</keyword>
<dbReference type="InterPro" id="IPR002523">
    <property type="entry name" value="MgTranspt_CorA/ZnTranspt_ZntB"/>
</dbReference>
<evidence type="ECO:0000313" key="13">
    <source>
        <dbReference type="EMBL" id="QFZ84315.1"/>
    </source>
</evidence>
<comment type="catalytic activity">
    <reaction evidence="10">
        <text>Mg(2+)(in) = Mg(2+)(out)</text>
        <dbReference type="Rhea" id="RHEA:29827"/>
        <dbReference type="ChEBI" id="CHEBI:18420"/>
    </reaction>
</comment>
<dbReference type="GO" id="GO:0015095">
    <property type="term" value="F:magnesium ion transmembrane transporter activity"/>
    <property type="evidence" value="ECO:0007669"/>
    <property type="project" value="UniProtKB-UniRule"/>
</dbReference>
<gene>
    <name evidence="12 13" type="primary">corA</name>
    <name evidence="13" type="ORF">GFK26_16885</name>
</gene>
<keyword evidence="6 12" id="KW-0460">Magnesium</keyword>
<dbReference type="SUPFAM" id="SSF143865">
    <property type="entry name" value="CorA soluble domain-like"/>
    <property type="match status" value="1"/>
</dbReference>
<dbReference type="RefSeq" id="WP_153282959.1">
    <property type="nucleotide sequence ID" value="NZ_CP045644.1"/>
</dbReference>
<dbReference type="AlphaFoldDB" id="A0A5Q0M762"/>
<evidence type="ECO:0000256" key="7">
    <source>
        <dbReference type="ARBA" id="ARBA00022989"/>
    </source>
</evidence>
<dbReference type="InterPro" id="IPR004488">
    <property type="entry name" value="Mg/Co-transport_prot_CorA"/>
</dbReference>
<evidence type="ECO:0000256" key="8">
    <source>
        <dbReference type="ARBA" id="ARBA00023065"/>
    </source>
</evidence>
<evidence type="ECO:0000256" key="11">
    <source>
        <dbReference type="ARBA" id="ARBA00045497"/>
    </source>
</evidence>
<dbReference type="GO" id="GO:0050897">
    <property type="term" value="F:cobalt ion binding"/>
    <property type="evidence" value="ECO:0007669"/>
    <property type="project" value="TreeGrafter"/>
</dbReference>
<dbReference type="InterPro" id="IPR045863">
    <property type="entry name" value="CorA_TM1_TM2"/>
</dbReference>
<dbReference type="EMBL" id="CP045644">
    <property type="protein sequence ID" value="QFZ84315.1"/>
    <property type="molecule type" value="Genomic_DNA"/>
</dbReference>
<dbReference type="Gene3D" id="1.20.58.340">
    <property type="entry name" value="Magnesium transport protein CorA, transmembrane region"/>
    <property type="match status" value="2"/>
</dbReference>
<evidence type="ECO:0000256" key="5">
    <source>
        <dbReference type="ARBA" id="ARBA00022692"/>
    </source>
</evidence>
<dbReference type="Proteomes" id="UP000326780">
    <property type="component" value="Chromosome"/>
</dbReference>
<evidence type="ECO:0000313" key="14">
    <source>
        <dbReference type="Proteomes" id="UP000326780"/>
    </source>
</evidence>
<dbReference type="PANTHER" id="PTHR46494:SF1">
    <property type="entry name" value="CORA FAMILY METAL ION TRANSPORTER (EUROFUNG)"/>
    <property type="match status" value="1"/>
</dbReference>
<dbReference type="GO" id="GO:0005886">
    <property type="term" value="C:plasma membrane"/>
    <property type="evidence" value="ECO:0007669"/>
    <property type="project" value="UniProtKB-SubCell"/>
</dbReference>
<keyword evidence="7 12" id="KW-1133">Transmembrane helix</keyword>
<evidence type="ECO:0000256" key="2">
    <source>
        <dbReference type="ARBA" id="ARBA00009765"/>
    </source>
</evidence>
<dbReference type="FunFam" id="1.20.58.340:FF:000004">
    <property type="entry name" value="Magnesium transport protein CorA"/>
    <property type="match status" value="1"/>
</dbReference>
<feature type="transmembrane region" description="Helical" evidence="12">
    <location>
        <begin position="301"/>
        <end position="319"/>
    </location>
</feature>